<keyword evidence="2" id="KW-1185">Reference proteome</keyword>
<evidence type="ECO:0000313" key="1">
    <source>
        <dbReference type="EMBL" id="MCL7748774.1"/>
    </source>
</evidence>
<accession>A0A9X2CV14</accession>
<dbReference type="AlphaFoldDB" id="A0A9X2CV14"/>
<reference evidence="1" key="1">
    <citation type="submission" date="2022-02" db="EMBL/GenBank/DDBJ databases">
        <title>Halalkalibacter sp. nov. isolated from Lonar Lake, India.</title>
        <authorList>
            <person name="Joshi A."/>
            <person name="Thite S."/>
            <person name="Lodha T."/>
        </authorList>
    </citation>
    <scope>NUCLEOTIDE SEQUENCE</scope>
    <source>
        <strain evidence="1">MEB205</strain>
    </source>
</reference>
<evidence type="ECO:0000313" key="2">
    <source>
        <dbReference type="Proteomes" id="UP001139150"/>
    </source>
</evidence>
<sequence length="46" mass="5347">MVWANIDKPTKRITLHPNNDLMNPNAKYKGMNEVKRDSSYSLLDKV</sequence>
<dbReference type="EMBL" id="JAKRYL010000019">
    <property type="protein sequence ID" value="MCL7748774.1"/>
    <property type="molecule type" value="Genomic_DNA"/>
</dbReference>
<dbReference type="Proteomes" id="UP001139150">
    <property type="component" value="Unassembled WGS sequence"/>
</dbReference>
<name>A0A9X2CV14_9BACI</name>
<protein>
    <submittedName>
        <fullName evidence="1">Uncharacterized protein</fullName>
    </submittedName>
</protein>
<organism evidence="1 2">
    <name type="scientific">Halalkalibacter alkaliphilus</name>
    <dbReference type="NCBI Taxonomy" id="2917993"/>
    <lineage>
        <taxon>Bacteria</taxon>
        <taxon>Bacillati</taxon>
        <taxon>Bacillota</taxon>
        <taxon>Bacilli</taxon>
        <taxon>Bacillales</taxon>
        <taxon>Bacillaceae</taxon>
        <taxon>Halalkalibacter</taxon>
    </lineage>
</organism>
<proteinExistence type="predicted"/>
<dbReference type="RefSeq" id="WP_250097663.1">
    <property type="nucleotide sequence ID" value="NZ_JAKRYL010000019.1"/>
</dbReference>
<comment type="caution">
    <text evidence="1">The sequence shown here is derived from an EMBL/GenBank/DDBJ whole genome shotgun (WGS) entry which is preliminary data.</text>
</comment>
<gene>
    <name evidence="1" type="ORF">MF646_16750</name>
</gene>